<dbReference type="InterPro" id="IPR050090">
    <property type="entry name" value="Tyrosine_recombinase_XerCD"/>
</dbReference>
<keyword evidence="2" id="KW-0238">DNA-binding</keyword>
<dbReference type="Gene3D" id="1.10.443.10">
    <property type="entry name" value="Intergrase catalytic core"/>
    <property type="match status" value="1"/>
</dbReference>
<evidence type="ECO:0000313" key="6">
    <source>
        <dbReference type="Proteomes" id="UP000002274"/>
    </source>
</evidence>
<dbReference type="PROSITE" id="PS51898">
    <property type="entry name" value="TYR_RECOMBINASE"/>
    <property type="match status" value="1"/>
</dbReference>
<evidence type="ECO:0000256" key="2">
    <source>
        <dbReference type="ARBA" id="ARBA00023125"/>
    </source>
</evidence>
<dbReference type="KEGG" id="pmf:P9303_24051"/>
<dbReference type="Pfam" id="PF00589">
    <property type="entry name" value="Phage_integrase"/>
    <property type="match status" value="1"/>
</dbReference>
<dbReference type="SUPFAM" id="SSF56349">
    <property type="entry name" value="DNA breaking-rejoining enzymes"/>
    <property type="match status" value="1"/>
</dbReference>
<dbReference type="Proteomes" id="UP000002274">
    <property type="component" value="Chromosome"/>
</dbReference>
<dbReference type="PANTHER" id="PTHR30349">
    <property type="entry name" value="PHAGE INTEGRASE-RELATED"/>
    <property type="match status" value="1"/>
</dbReference>
<dbReference type="HOGENOM" id="CLU_782695_0_0_3"/>
<dbReference type="GO" id="GO:0003677">
    <property type="term" value="F:DNA binding"/>
    <property type="evidence" value="ECO:0007669"/>
    <property type="project" value="UniProtKB-KW"/>
</dbReference>
<evidence type="ECO:0000259" key="4">
    <source>
        <dbReference type="PROSITE" id="PS51898"/>
    </source>
</evidence>
<accession>A2CCC8</accession>
<dbReference type="InterPro" id="IPR011010">
    <property type="entry name" value="DNA_brk_join_enz"/>
</dbReference>
<reference evidence="5 6" key="1">
    <citation type="journal article" date="2007" name="PLoS Genet.">
        <title>Patterns and implications of gene gain and loss in the evolution of Prochlorococcus.</title>
        <authorList>
            <person name="Kettler G.C."/>
            <person name="Martiny A.C."/>
            <person name="Huang K."/>
            <person name="Zucker J."/>
            <person name="Coleman M.L."/>
            <person name="Rodrigue S."/>
            <person name="Chen F."/>
            <person name="Lapidus A."/>
            <person name="Ferriera S."/>
            <person name="Johnson J."/>
            <person name="Steglich C."/>
            <person name="Church G.M."/>
            <person name="Richardson P."/>
            <person name="Chisholm S.W."/>
        </authorList>
    </citation>
    <scope>NUCLEOTIDE SEQUENCE [LARGE SCALE GENOMIC DNA]</scope>
    <source>
        <strain evidence="5 6">MIT 9303</strain>
    </source>
</reference>
<organism evidence="5 6">
    <name type="scientific">Prochlorococcus marinus (strain MIT 9303)</name>
    <dbReference type="NCBI Taxonomy" id="59922"/>
    <lineage>
        <taxon>Bacteria</taxon>
        <taxon>Bacillati</taxon>
        <taxon>Cyanobacteriota</taxon>
        <taxon>Cyanophyceae</taxon>
        <taxon>Synechococcales</taxon>
        <taxon>Prochlorococcaceae</taxon>
        <taxon>Prochlorococcus</taxon>
    </lineage>
</organism>
<dbReference type="InterPro" id="IPR002104">
    <property type="entry name" value="Integrase_catalytic"/>
</dbReference>
<dbReference type="STRING" id="59922.P9303_24051"/>
<evidence type="ECO:0000256" key="3">
    <source>
        <dbReference type="ARBA" id="ARBA00023172"/>
    </source>
</evidence>
<comment type="similarity">
    <text evidence="1">Belongs to the 'phage' integrase family.</text>
</comment>
<gene>
    <name evidence="5" type="ordered locus">P9303_24051</name>
</gene>
<dbReference type="GO" id="GO:0015074">
    <property type="term" value="P:DNA integration"/>
    <property type="evidence" value="ECO:0007669"/>
    <property type="project" value="InterPro"/>
</dbReference>
<dbReference type="AlphaFoldDB" id="A2CCC8"/>
<feature type="domain" description="Tyr recombinase" evidence="4">
    <location>
        <begin position="168"/>
        <end position="368"/>
    </location>
</feature>
<sequence>MMRRPPSLRNNNGALQVRVRLEGKDHFINRLGRWDDLVAVARAQALSARIWSDAKTGSLDLSLKRYRYSVLAAADLEIPVEMHLEEVLRVKAERSRQAVVIHAHRTLLRFGSPLRTAAEVEVFAEWMRAEGLSVRTIVGVLDHCRSCSGSQKHLFEAVLKKRVHRRSVHSDVLSAEEIQAVLWDLQSKEPWFYPLFLLWLSTGLRNGEIRGLTWDCVRWHEGELLVCKTLRRDGFKTGQHSWAPTKIGKERVVPLTAQVLDALKRHQIAMKELDLHYPNCLVFVTPNSHGVVYDQLLGRVWKRSLNRCGLQPRRLYSQRHSFLSHALAMGNSPADLAAAAGHSTKVLLDTYAKPTGRLRSPNWQSAAG</sequence>
<protein>
    <recommendedName>
        <fullName evidence="4">Tyr recombinase domain-containing protein</fullName>
    </recommendedName>
</protein>
<dbReference type="EMBL" id="CP000554">
    <property type="protein sequence ID" value="ABM79138.1"/>
    <property type="molecule type" value="Genomic_DNA"/>
</dbReference>
<dbReference type="PANTHER" id="PTHR30349:SF41">
    <property type="entry name" value="INTEGRASE_RECOMBINASE PROTEIN MJ0367-RELATED"/>
    <property type="match status" value="1"/>
</dbReference>
<dbReference type="GO" id="GO:0006310">
    <property type="term" value="P:DNA recombination"/>
    <property type="evidence" value="ECO:0007669"/>
    <property type="project" value="UniProtKB-KW"/>
</dbReference>
<evidence type="ECO:0000256" key="1">
    <source>
        <dbReference type="ARBA" id="ARBA00008857"/>
    </source>
</evidence>
<proteinExistence type="inferred from homology"/>
<dbReference type="CDD" id="cd01189">
    <property type="entry name" value="INT_ICEBs1_C_like"/>
    <property type="match status" value="1"/>
</dbReference>
<keyword evidence="3" id="KW-0233">DNA recombination</keyword>
<dbReference type="InterPro" id="IPR013762">
    <property type="entry name" value="Integrase-like_cat_sf"/>
</dbReference>
<name>A2CCC8_PROM3</name>
<evidence type="ECO:0000313" key="5">
    <source>
        <dbReference type="EMBL" id="ABM79138.1"/>
    </source>
</evidence>